<dbReference type="PRINTS" id="PR00039">
    <property type="entry name" value="HTHLYSR"/>
</dbReference>
<dbReference type="InterPro" id="IPR050176">
    <property type="entry name" value="LTTR"/>
</dbReference>
<dbReference type="PANTHER" id="PTHR30579">
    <property type="entry name" value="TRANSCRIPTIONAL REGULATOR"/>
    <property type="match status" value="1"/>
</dbReference>
<dbReference type="RefSeq" id="WP_309793608.1">
    <property type="nucleotide sequence ID" value="NZ_JAVDPW010000003.1"/>
</dbReference>
<evidence type="ECO:0000313" key="6">
    <source>
        <dbReference type="EMBL" id="MDR6289349.1"/>
    </source>
</evidence>
<dbReference type="SUPFAM" id="SSF53850">
    <property type="entry name" value="Periplasmic binding protein-like II"/>
    <property type="match status" value="1"/>
</dbReference>
<gene>
    <name evidence="6" type="ORF">E9232_001864</name>
</gene>
<keyword evidence="4" id="KW-0804">Transcription</keyword>
<sequence length="291" mass="31176">MRDLDLGLLRAFATVVEARSVSGAADRLARTQAAVSMQLRRLEEDVGQRLLDRSPRGIRLTEAGQTLLRYAHRALGASEEARRALAGRQVAGTVRLGLLEDVAVGRLPRALARFSQAYPRVLLEMVVESSRGLDRRLREGGLDLAVGDPNIIAATPLARWHRPLHWVAARGFELDLQPPSPLPLVAFDATCVWQERVLAALAGAGIAWRIVCTSSSLPAVQAAVEAGLGVSVLLDGNIRPEAMRVLATGLPPAPQADFGLYRVALPAENPPAVQSLHDFLVAELEGLALGA</sequence>
<dbReference type="SUPFAM" id="SSF46785">
    <property type="entry name" value="Winged helix' DNA-binding domain"/>
    <property type="match status" value="1"/>
</dbReference>
<keyword evidence="3 6" id="KW-0238">DNA-binding</keyword>
<evidence type="ECO:0000256" key="2">
    <source>
        <dbReference type="ARBA" id="ARBA00023015"/>
    </source>
</evidence>
<name>A0ABU1JMT9_9PROT</name>
<comment type="similarity">
    <text evidence="1">Belongs to the LysR transcriptional regulatory family.</text>
</comment>
<dbReference type="Pfam" id="PF00126">
    <property type="entry name" value="HTH_1"/>
    <property type="match status" value="1"/>
</dbReference>
<dbReference type="PANTHER" id="PTHR30579:SF7">
    <property type="entry name" value="HTH-TYPE TRANSCRIPTIONAL REGULATOR LRHA-RELATED"/>
    <property type="match status" value="1"/>
</dbReference>
<comment type="caution">
    <text evidence="6">The sequence shown here is derived from an EMBL/GenBank/DDBJ whole genome shotgun (WGS) entry which is preliminary data.</text>
</comment>
<protein>
    <submittedName>
        <fullName evidence="6">DNA-binding transcriptional LysR family regulator</fullName>
    </submittedName>
</protein>
<dbReference type="GO" id="GO:0003677">
    <property type="term" value="F:DNA binding"/>
    <property type="evidence" value="ECO:0007669"/>
    <property type="project" value="UniProtKB-KW"/>
</dbReference>
<dbReference type="Pfam" id="PF03466">
    <property type="entry name" value="LysR_substrate"/>
    <property type="match status" value="1"/>
</dbReference>
<evidence type="ECO:0000256" key="1">
    <source>
        <dbReference type="ARBA" id="ARBA00009437"/>
    </source>
</evidence>
<organism evidence="6 7">
    <name type="scientific">Inquilinus ginsengisoli</name>
    <dbReference type="NCBI Taxonomy" id="363840"/>
    <lineage>
        <taxon>Bacteria</taxon>
        <taxon>Pseudomonadati</taxon>
        <taxon>Pseudomonadota</taxon>
        <taxon>Alphaproteobacteria</taxon>
        <taxon>Rhodospirillales</taxon>
        <taxon>Rhodospirillaceae</taxon>
        <taxon>Inquilinus</taxon>
    </lineage>
</organism>
<dbReference type="Proteomes" id="UP001262410">
    <property type="component" value="Unassembled WGS sequence"/>
</dbReference>
<dbReference type="Gene3D" id="1.10.10.10">
    <property type="entry name" value="Winged helix-like DNA-binding domain superfamily/Winged helix DNA-binding domain"/>
    <property type="match status" value="1"/>
</dbReference>
<evidence type="ECO:0000256" key="4">
    <source>
        <dbReference type="ARBA" id="ARBA00023163"/>
    </source>
</evidence>
<keyword evidence="7" id="KW-1185">Reference proteome</keyword>
<dbReference type="EMBL" id="JAVDPW010000003">
    <property type="protein sequence ID" value="MDR6289349.1"/>
    <property type="molecule type" value="Genomic_DNA"/>
</dbReference>
<evidence type="ECO:0000313" key="7">
    <source>
        <dbReference type="Proteomes" id="UP001262410"/>
    </source>
</evidence>
<dbReference type="Gene3D" id="3.40.190.10">
    <property type="entry name" value="Periplasmic binding protein-like II"/>
    <property type="match status" value="2"/>
</dbReference>
<dbReference type="InterPro" id="IPR000847">
    <property type="entry name" value="LysR_HTH_N"/>
</dbReference>
<proteinExistence type="inferred from homology"/>
<dbReference type="InterPro" id="IPR036390">
    <property type="entry name" value="WH_DNA-bd_sf"/>
</dbReference>
<keyword evidence="2" id="KW-0805">Transcription regulation</keyword>
<dbReference type="InterPro" id="IPR005119">
    <property type="entry name" value="LysR_subst-bd"/>
</dbReference>
<accession>A0ABU1JMT9</accession>
<evidence type="ECO:0000259" key="5">
    <source>
        <dbReference type="PROSITE" id="PS50931"/>
    </source>
</evidence>
<evidence type="ECO:0000256" key="3">
    <source>
        <dbReference type="ARBA" id="ARBA00023125"/>
    </source>
</evidence>
<feature type="domain" description="HTH lysR-type" evidence="5">
    <location>
        <begin position="4"/>
        <end position="61"/>
    </location>
</feature>
<dbReference type="InterPro" id="IPR036388">
    <property type="entry name" value="WH-like_DNA-bd_sf"/>
</dbReference>
<dbReference type="PROSITE" id="PS50931">
    <property type="entry name" value="HTH_LYSR"/>
    <property type="match status" value="1"/>
</dbReference>
<reference evidence="6 7" key="1">
    <citation type="submission" date="2023-07" db="EMBL/GenBank/DDBJ databases">
        <title>Sorghum-associated microbial communities from plants grown in Nebraska, USA.</title>
        <authorList>
            <person name="Schachtman D."/>
        </authorList>
    </citation>
    <scope>NUCLEOTIDE SEQUENCE [LARGE SCALE GENOMIC DNA]</scope>
    <source>
        <strain evidence="6 7">584</strain>
    </source>
</reference>